<accession>A0A6G1HCG2</accession>
<organism evidence="1 2">
    <name type="scientific">Aulographum hederae CBS 113979</name>
    <dbReference type="NCBI Taxonomy" id="1176131"/>
    <lineage>
        <taxon>Eukaryota</taxon>
        <taxon>Fungi</taxon>
        <taxon>Dikarya</taxon>
        <taxon>Ascomycota</taxon>
        <taxon>Pezizomycotina</taxon>
        <taxon>Dothideomycetes</taxon>
        <taxon>Pleosporomycetidae</taxon>
        <taxon>Aulographales</taxon>
        <taxon>Aulographaceae</taxon>
    </lineage>
</organism>
<proteinExistence type="predicted"/>
<evidence type="ECO:0000313" key="2">
    <source>
        <dbReference type="Proteomes" id="UP000800041"/>
    </source>
</evidence>
<evidence type="ECO:0000313" key="1">
    <source>
        <dbReference type="EMBL" id="KAF1990916.1"/>
    </source>
</evidence>
<gene>
    <name evidence="1" type="ORF">K402DRAFT_389818</name>
</gene>
<reference evidence="1" key="1">
    <citation type="journal article" date="2020" name="Stud. Mycol.">
        <title>101 Dothideomycetes genomes: a test case for predicting lifestyles and emergence of pathogens.</title>
        <authorList>
            <person name="Haridas S."/>
            <person name="Albert R."/>
            <person name="Binder M."/>
            <person name="Bloem J."/>
            <person name="Labutti K."/>
            <person name="Salamov A."/>
            <person name="Andreopoulos B."/>
            <person name="Baker S."/>
            <person name="Barry K."/>
            <person name="Bills G."/>
            <person name="Bluhm B."/>
            <person name="Cannon C."/>
            <person name="Castanera R."/>
            <person name="Culley D."/>
            <person name="Daum C."/>
            <person name="Ezra D."/>
            <person name="Gonzalez J."/>
            <person name="Henrissat B."/>
            <person name="Kuo A."/>
            <person name="Liang C."/>
            <person name="Lipzen A."/>
            <person name="Lutzoni F."/>
            <person name="Magnuson J."/>
            <person name="Mondo S."/>
            <person name="Nolan M."/>
            <person name="Ohm R."/>
            <person name="Pangilinan J."/>
            <person name="Park H.-J."/>
            <person name="Ramirez L."/>
            <person name="Alfaro M."/>
            <person name="Sun H."/>
            <person name="Tritt A."/>
            <person name="Yoshinaga Y."/>
            <person name="Zwiers L.-H."/>
            <person name="Turgeon B."/>
            <person name="Goodwin S."/>
            <person name="Spatafora J."/>
            <person name="Crous P."/>
            <person name="Grigoriev I."/>
        </authorList>
    </citation>
    <scope>NUCLEOTIDE SEQUENCE</scope>
    <source>
        <strain evidence="1">CBS 113979</strain>
    </source>
</reference>
<dbReference type="EMBL" id="ML977141">
    <property type="protein sequence ID" value="KAF1990916.1"/>
    <property type="molecule type" value="Genomic_DNA"/>
</dbReference>
<dbReference type="AlphaFoldDB" id="A0A6G1HCG2"/>
<sequence length="106" mass="12241">MLMGKFFFEDSKFVPEIVVLPCPCEHSEEHFVAFLFMIGSPEIYYGDLNVDCKHHGPNGECPTEQEAMDRLLQQSRREAADWMFWSRNRIRVEGAAEEVEANEAAK</sequence>
<keyword evidence="2" id="KW-1185">Reference proteome</keyword>
<dbReference type="Proteomes" id="UP000800041">
    <property type="component" value="Unassembled WGS sequence"/>
</dbReference>
<protein>
    <submittedName>
        <fullName evidence="1">Uncharacterized protein</fullName>
    </submittedName>
</protein>
<name>A0A6G1HCG2_9PEZI</name>